<accession>A0A9P9WPM3</accession>
<feature type="compositionally biased region" description="Basic and acidic residues" evidence="1">
    <location>
        <begin position="163"/>
        <end position="198"/>
    </location>
</feature>
<evidence type="ECO:0000256" key="1">
    <source>
        <dbReference type="SAM" id="MobiDB-lite"/>
    </source>
</evidence>
<evidence type="ECO:0000313" key="3">
    <source>
        <dbReference type="EMBL" id="KAI1874470.1"/>
    </source>
</evidence>
<organism evidence="3 4">
    <name type="scientific">Neoarthrinium moseri</name>
    <dbReference type="NCBI Taxonomy" id="1658444"/>
    <lineage>
        <taxon>Eukaryota</taxon>
        <taxon>Fungi</taxon>
        <taxon>Dikarya</taxon>
        <taxon>Ascomycota</taxon>
        <taxon>Pezizomycotina</taxon>
        <taxon>Sordariomycetes</taxon>
        <taxon>Xylariomycetidae</taxon>
        <taxon>Amphisphaeriales</taxon>
        <taxon>Apiosporaceae</taxon>
        <taxon>Neoarthrinium</taxon>
    </lineage>
</organism>
<feature type="compositionally biased region" description="Basic and acidic residues" evidence="1">
    <location>
        <begin position="102"/>
        <end position="111"/>
    </location>
</feature>
<feature type="region of interest" description="Disordered" evidence="1">
    <location>
        <begin position="1"/>
        <end position="127"/>
    </location>
</feature>
<comment type="caution">
    <text evidence="3">The sequence shown here is derived from an EMBL/GenBank/DDBJ whole genome shotgun (WGS) entry which is preliminary data.</text>
</comment>
<dbReference type="EMBL" id="JAFIMR010000009">
    <property type="protein sequence ID" value="KAI1874470.1"/>
    <property type="molecule type" value="Genomic_DNA"/>
</dbReference>
<keyword evidence="2" id="KW-0812">Transmembrane</keyword>
<name>A0A9P9WPM3_9PEZI</name>
<gene>
    <name evidence="3" type="ORF">JX265_004678</name>
</gene>
<proteinExistence type="predicted"/>
<keyword evidence="4" id="KW-1185">Reference proteome</keyword>
<evidence type="ECO:0000313" key="4">
    <source>
        <dbReference type="Proteomes" id="UP000829685"/>
    </source>
</evidence>
<keyword evidence="2" id="KW-1133">Transmembrane helix</keyword>
<protein>
    <submittedName>
        <fullName evidence="3">Uncharacterized protein</fullName>
    </submittedName>
</protein>
<dbReference type="Proteomes" id="UP000829685">
    <property type="component" value="Unassembled WGS sequence"/>
</dbReference>
<keyword evidence="2" id="KW-0472">Membrane</keyword>
<evidence type="ECO:0000256" key="2">
    <source>
        <dbReference type="SAM" id="Phobius"/>
    </source>
</evidence>
<feature type="transmembrane region" description="Helical" evidence="2">
    <location>
        <begin position="244"/>
        <end position="266"/>
    </location>
</feature>
<dbReference type="AlphaFoldDB" id="A0A9P9WPM3"/>
<sequence>MATAGENPSKPIKFDPDRLPPKWPTDHPQTLEQYYGMPIPADVTPFLRSTSPEPEPSPAREPEAAAPKPRGPRQGPVDWTADPYVFQTRGAVFRTSAATSRHTREFREEQRRRRAGRNPRPMPPYGSWTGYKLVTGWTSRSMAPAPGDGVPRMANIEPKFDERVRRLRDSKAEGRQREREERAARGEEVGPEDAEQRSLDCLALDPVPADDGLDPAGRPIAFGQRGGAGGQHVPKPNGVRAIPLTIWVLYWTFVVGLGLTLFVAIIQGLTPTM</sequence>
<reference evidence="3" key="1">
    <citation type="submission" date="2021-03" db="EMBL/GenBank/DDBJ databases">
        <title>Revisited historic fungal species revealed as producer of novel bioactive compounds through whole genome sequencing and comparative genomics.</title>
        <authorList>
            <person name="Vignolle G.A."/>
            <person name="Hochenegger N."/>
            <person name="Mach R.L."/>
            <person name="Mach-Aigner A.R."/>
            <person name="Javad Rahimi M."/>
            <person name="Salim K.A."/>
            <person name="Chan C.M."/>
            <person name="Lim L.B.L."/>
            <person name="Cai F."/>
            <person name="Druzhinina I.S."/>
            <person name="U'Ren J.M."/>
            <person name="Derntl C."/>
        </authorList>
    </citation>
    <scope>NUCLEOTIDE SEQUENCE</scope>
    <source>
        <strain evidence="3">TUCIM 5799</strain>
    </source>
</reference>
<feature type="region of interest" description="Disordered" evidence="1">
    <location>
        <begin position="163"/>
        <end position="199"/>
    </location>
</feature>